<dbReference type="Proteomes" id="UP000504882">
    <property type="component" value="Unassembled WGS sequence"/>
</dbReference>
<keyword evidence="1" id="KW-1133">Transmembrane helix</keyword>
<reference evidence="2 3" key="1">
    <citation type="submission" date="2019-03" db="EMBL/GenBank/DDBJ databases">
        <title>Genomic features of bacteria from cold environments.</title>
        <authorList>
            <person name="Shen L."/>
        </authorList>
    </citation>
    <scope>NUCLEOTIDE SEQUENCE [LARGE SCALE GENOMIC DNA]</scope>
    <source>
        <strain evidence="3">T3246-1</strain>
    </source>
</reference>
<gene>
    <name evidence="2" type="ORF">EXU48_08360</name>
</gene>
<feature type="transmembrane region" description="Helical" evidence="1">
    <location>
        <begin position="51"/>
        <end position="70"/>
    </location>
</feature>
<dbReference type="EMBL" id="SMNA01000004">
    <property type="protein sequence ID" value="TDE94801.1"/>
    <property type="molecule type" value="Genomic_DNA"/>
</dbReference>
<evidence type="ECO:0008006" key="4">
    <source>
        <dbReference type="Google" id="ProtNLM"/>
    </source>
</evidence>
<evidence type="ECO:0000313" key="3">
    <source>
        <dbReference type="Proteomes" id="UP000504882"/>
    </source>
</evidence>
<keyword evidence="3" id="KW-1185">Reference proteome</keyword>
<protein>
    <recommendedName>
        <fullName evidence="4">Small multidrug efflux protein</fullName>
    </recommendedName>
</protein>
<comment type="caution">
    <text evidence="2">The sequence shown here is derived from an EMBL/GenBank/DDBJ whole genome shotgun (WGS) entry which is preliminary data.</text>
</comment>
<feature type="transmembrane region" description="Helical" evidence="1">
    <location>
        <begin position="162"/>
        <end position="185"/>
    </location>
</feature>
<feature type="transmembrane region" description="Helical" evidence="1">
    <location>
        <begin position="130"/>
        <end position="156"/>
    </location>
</feature>
<evidence type="ECO:0000313" key="2">
    <source>
        <dbReference type="EMBL" id="TDE94801.1"/>
    </source>
</evidence>
<evidence type="ECO:0000256" key="1">
    <source>
        <dbReference type="SAM" id="Phobius"/>
    </source>
</evidence>
<dbReference type="RefSeq" id="WP_133107211.1">
    <property type="nucleotide sequence ID" value="NZ_SMNA01000004.1"/>
</dbReference>
<keyword evidence="1" id="KW-0812">Transmembrane</keyword>
<keyword evidence="1" id="KW-0472">Membrane</keyword>
<proteinExistence type="predicted"/>
<sequence>MSDLLIDLQAFTESLPPLLRWVGVLLAGLIPYVEAEGASVIGIVAGIHPAIAIPAAVIGNAIALLVVVSVTSAVRSGVKAAAGAASSAGSARSRTAAGSTGAVDTIDTTATAVDESNPKRQRMRRVFDRWGVPGVSFLGPLLLPSHVTAAAMVGFGAPKARVFVWGVVAVAAWAVVIGVLVYLGVQVALH</sequence>
<organism evidence="2 3">
    <name type="scientific">Occultella glacieicola</name>
    <dbReference type="NCBI Taxonomy" id="2518684"/>
    <lineage>
        <taxon>Bacteria</taxon>
        <taxon>Bacillati</taxon>
        <taxon>Actinomycetota</taxon>
        <taxon>Actinomycetes</taxon>
        <taxon>Micrococcales</taxon>
        <taxon>Ruaniaceae</taxon>
        <taxon>Occultella</taxon>
    </lineage>
</organism>
<accession>A0ABY2E4I6</accession>
<name>A0ABY2E4I6_9MICO</name>
<feature type="transmembrane region" description="Helical" evidence="1">
    <location>
        <begin position="21"/>
        <end position="45"/>
    </location>
</feature>